<dbReference type="Gene3D" id="3.10.420.10">
    <property type="entry name" value="SecB-like"/>
    <property type="match status" value="1"/>
</dbReference>
<protein>
    <submittedName>
        <fullName evidence="1">Preprotein translocase subunit SecB</fullName>
    </submittedName>
</protein>
<dbReference type="SUPFAM" id="SSF54611">
    <property type="entry name" value="SecB-like"/>
    <property type="match status" value="1"/>
</dbReference>
<dbReference type="GO" id="GO:0051262">
    <property type="term" value="P:protein tetramerization"/>
    <property type="evidence" value="ECO:0007669"/>
    <property type="project" value="InterPro"/>
</dbReference>
<sequence length="136" mass="14918">MDNSNPKSGFTLENIILIESSFKRISDVIFDKKAQNSFDINVGVASAEPRIAVTVDVTVAQKRDEVEQFRITAKMVGIFKKEGESDIKSDEDFGRINGAAIVFPFVREHIANVALKGGLGAVLIPPVNFTKYTGKE</sequence>
<dbReference type="PANTHER" id="PTHR36918:SF1">
    <property type="entry name" value="PROTEIN-EXPORT PROTEIN SECB"/>
    <property type="match status" value="1"/>
</dbReference>
<dbReference type="InterPro" id="IPR035958">
    <property type="entry name" value="SecB-like_sf"/>
</dbReference>
<dbReference type="Pfam" id="PF02556">
    <property type="entry name" value="SecB"/>
    <property type="match status" value="1"/>
</dbReference>
<accession>A0A8S5UWM7</accession>
<proteinExistence type="predicted"/>
<dbReference type="EMBL" id="BK016157">
    <property type="protein sequence ID" value="DAF98881.1"/>
    <property type="molecule type" value="Genomic_DNA"/>
</dbReference>
<organism evidence="1">
    <name type="scientific">Siphoviridae sp. ctzO58</name>
    <dbReference type="NCBI Taxonomy" id="2825748"/>
    <lineage>
        <taxon>Viruses</taxon>
        <taxon>Duplodnaviria</taxon>
        <taxon>Heunggongvirae</taxon>
        <taxon>Uroviricota</taxon>
        <taxon>Caudoviricetes</taxon>
    </lineage>
</organism>
<dbReference type="InterPro" id="IPR003708">
    <property type="entry name" value="SecB"/>
</dbReference>
<reference evidence="1" key="1">
    <citation type="journal article" date="2021" name="Proc. Natl. Acad. Sci. U.S.A.">
        <title>A Catalog of Tens of Thousands of Viruses from Human Metagenomes Reveals Hidden Associations with Chronic Diseases.</title>
        <authorList>
            <person name="Tisza M.J."/>
            <person name="Buck C.B."/>
        </authorList>
    </citation>
    <scope>NUCLEOTIDE SEQUENCE</scope>
    <source>
        <strain evidence="1">CtzO58</strain>
    </source>
</reference>
<name>A0A8S5UWM7_9CAUD</name>
<evidence type="ECO:0000313" key="1">
    <source>
        <dbReference type="EMBL" id="DAF98881.1"/>
    </source>
</evidence>
<dbReference type="GO" id="GO:0015031">
    <property type="term" value="P:protein transport"/>
    <property type="evidence" value="ECO:0007669"/>
    <property type="project" value="InterPro"/>
</dbReference>
<dbReference type="GO" id="GO:0051082">
    <property type="term" value="F:unfolded protein binding"/>
    <property type="evidence" value="ECO:0007669"/>
    <property type="project" value="InterPro"/>
</dbReference>
<dbReference type="PANTHER" id="PTHR36918">
    <property type="match status" value="1"/>
</dbReference>